<name>Q4SEX3_TETNG</name>
<organism evidence="1">
    <name type="scientific">Tetraodon nigroviridis</name>
    <name type="common">Spotted green pufferfish</name>
    <name type="synonym">Chelonodon nigroviridis</name>
    <dbReference type="NCBI Taxonomy" id="99883"/>
    <lineage>
        <taxon>Eukaryota</taxon>
        <taxon>Metazoa</taxon>
        <taxon>Chordata</taxon>
        <taxon>Craniata</taxon>
        <taxon>Vertebrata</taxon>
        <taxon>Euteleostomi</taxon>
        <taxon>Actinopterygii</taxon>
        <taxon>Neopterygii</taxon>
        <taxon>Teleostei</taxon>
        <taxon>Neoteleostei</taxon>
        <taxon>Acanthomorphata</taxon>
        <taxon>Eupercaria</taxon>
        <taxon>Tetraodontiformes</taxon>
        <taxon>Tetradontoidea</taxon>
        <taxon>Tetraodontidae</taxon>
        <taxon>Tetraodon</taxon>
    </lineage>
</organism>
<dbReference type="InterPro" id="IPR042226">
    <property type="entry name" value="eFR1_2_sf"/>
</dbReference>
<sequence>EAKIQAILCHIHFDVFKCIQVGSLGFVKDQFFSYLF</sequence>
<proteinExistence type="predicted"/>
<dbReference type="SUPFAM" id="SSF53137">
    <property type="entry name" value="Translational machinery components"/>
    <property type="match status" value="1"/>
</dbReference>
<evidence type="ECO:0000313" key="1">
    <source>
        <dbReference type="EMBL" id="CAG00809.1"/>
    </source>
</evidence>
<dbReference type="OrthoDB" id="10249111at2759"/>
<feature type="non-terminal residue" evidence="1">
    <location>
        <position position="1"/>
    </location>
</feature>
<reference evidence="1" key="1">
    <citation type="journal article" date="2004" name="Nature">
        <title>Genome duplication in the teleost fish Tetraodon nigroviridis reveals the early vertebrate proto-karyotype.</title>
        <authorList>
            <person name="Jaillon O."/>
            <person name="Aury J.-M."/>
            <person name="Brunet F."/>
            <person name="Petit J.-L."/>
            <person name="Stange-Thomann N."/>
            <person name="Mauceli E."/>
            <person name="Bouneau L."/>
            <person name="Fischer C."/>
            <person name="Ozouf-Costaz C."/>
            <person name="Bernot A."/>
            <person name="Nicaud S."/>
            <person name="Jaffe D."/>
            <person name="Fisher S."/>
            <person name="Lutfalla G."/>
            <person name="Dossat C."/>
            <person name="Segurens B."/>
            <person name="Dasilva C."/>
            <person name="Salanoubat M."/>
            <person name="Levy M."/>
            <person name="Boudet N."/>
            <person name="Castellano S."/>
            <person name="Anthouard V."/>
            <person name="Jubin C."/>
            <person name="Castelli V."/>
            <person name="Katinka M."/>
            <person name="Vacherie B."/>
            <person name="Biemont C."/>
            <person name="Skalli Z."/>
            <person name="Cattolico L."/>
            <person name="Poulain J."/>
            <person name="De Berardinis V."/>
            <person name="Cruaud C."/>
            <person name="Duprat S."/>
            <person name="Brottier P."/>
            <person name="Coutanceau J.-P."/>
            <person name="Gouzy J."/>
            <person name="Parra G."/>
            <person name="Lardier G."/>
            <person name="Chapple C."/>
            <person name="McKernan K.J."/>
            <person name="McEwan P."/>
            <person name="Bosak S."/>
            <person name="Kellis M."/>
            <person name="Volff J.-N."/>
            <person name="Guigo R."/>
            <person name="Zody M.C."/>
            <person name="Mesirov J."/>
            <person name="Lindblad-Toh K."/>
            <person name="Birren B."/>
            <person name="Nusbaum C."/>
            <person name="Kahn D."/>
            <person name="Robinson-Rechavi M."/>
            <person name="Laudet V."/>
            <person name="Schachter V."/>
            <person name="Quetier F."/>
            <person name="Saurin W."/>
            <person name="Scarpelli C."/>
            <person name="Wincker P."/>
            <person name="Lander E.S."/>
            <person name="Weissenbach J."/>
            <person name="Roest Crollius H."/>
        </authorList>
    </citation>
    <scope>NUCLEOTIDE SEQUENCE [LARGE SCALE GENOMIC DNA]</scope>
</reference>
<dbReference type="EMBL" id="CAAE01014610">
    <property type="protein sequence ID" value="CAG00809.1"/>
    <property type="molecule type" value="Genomic_DNA"/>
</dbReference>
<protein>
    <submittedName>
        <fullName evidence="1">(spotted green pufferfish) hypothetical protein</fullName>
    </submittedName>
</protein>
<dbReference type="KEGG" id="tng:GSTEN00019345G001"/>
<comment type="caution">
    <text evidence="1">The sequence shown here is derived from an EMBL/GenBank/DDBJ whole genome shotgun (WGS) entry which is preliminary data.</text>
</comment>
<dbReference type="Gene3D" id="3.30.420.60">
    <property type="entry name" value="eRF1 domain 2"/>
    <property type="match status" value="1"/>
</dbReference>
<reference evidence="1" key="2">
    <citation type="submission" date="2004-02" db="EMBL/GenBank/DDBJ databases">
        <authorList>
            <consortium name="Genoscope"/>
            <consortium name="Whitehead Institute Centre for Genome Research"/>
        </authorList>
    </citation>
    <scope>NUCLEOTIDE SEQUENCE</scope>
</reference>
<dbReference type="AlphaFoldDB" id="Q4SEX3"/>
<accession>Q4SEX3</accession>
<gene>
    <name evidence="1" type="ORF">GSTENG00019345001</name>
</gene>